<keyword evidence="6" id="KW-0281">Fimbrium</keyword>
<comment type="caution">
    <text evidence="9">The sequence shown here is derived from an EMBL/GenBank/DDBJ whole genome shotgun (WGS) entry which is preliminary data.</text>
</comment>
<keyword evidence="7" id="KW-0732">Signal</keyword>
<keyword evidence="10" id="KW-1185">Reference proteome</keyword>
<protein>
    <recommendedName>
        <fullName evidence="8">PilY1 beta-propeller domain-containing protein</fullName>
    </recommendedName>
</protein>
<evidence type="ECO:0000256" key="4">
    <source>
        <dbReference type="ARBA" id="ARBA00022723"/>
    </source>
</evidence>
<comment type="similarity">
    <text evidence="2">Belongs to the PilY1 family.</text>
</comment>
<keyword evidence="3" id="KW-1029">Fimbrium biogenesis</keyword>
<dbReference type="InterPro" id="IPR011047">
    <property type="entry name" value="Quinoprotein_ADH-like_sf"/>
</dbReference>
<keyword evidence="4" id="KW-0479">Metal-binding</keyword>
<accession>A0ABQ5YG03</accession>
<evidence type="ECO:0000256" key="1">
    <source>
        <dbReference type="ARBA" id="ARBA00004561"/>
    </source>
</evidence>
<reference evidence="10" key="1">
    <citation type="journal article" date="2019" name="Int. J. Syst. Evol. Microbiol.">
        <title>The Global Catalogue of Microorganisms (GCM) 10K type strain sequencing project: providing services to taxonomists for standard genome sequencing and annotation.</title>
        <authorList>
            <consortium name="The Broad Institute Genomics Platform"/>
            <consortium name="The Broad Institute Genome Sequencing Center for Infectious Disease"/>
            <person name="Wu L."/>
            <person name="Ma J."/>
        </authorList>
    </citation>
    <scope>NUCLEOTIDE SEQUENCE [LARGE SCALE GENOMIC DNA]</scope>
    <source>
        <strain evidence="10">NBRC 110044</strain>
    </source>
</reference>
<dbReference type="Proteomes" id="UP001156706">
    <property type="component" value="Unassembled WGS sequence"/>
</dbReference>
<evidence type="ECO:0000256" key="7">
    <source>
        <dbReference type="SAM" id="SignalP"/>
    </source>
</evidence>
<name>A0ABQ5YG03_9NEIS</name>
<evidence type="ECO:0000256" key="3">
    <source>
        <dbReference type="ARBA" id="ARBA00022558"/>
    </source>
</evidence>
<dbReference type="Pfam" id="PF05567">
    <property type="entry name" value="T4P_PilY1"/>
    <property type="match status" value="1"/>
</dbReference>
<gene>
    <name evidence="9" type="ORF">GCM10007907_26970</name>
</gene>
<dbReference type="SUPFAM" id="SSF50998">
    <property type="entry name" value="Quinoprotein alcohol dehydrogenase-like"/>
    <property type="match status" value="1"/>
</dbReference>
<evidence type="ECO:0000313" key="9">
    <source>
        <dbReference type="EMBL" id="GLR13907.1"/>
    </source>
</evidence>
<proteinExistence type="inferred from homology"/>
<evidence type="ECO:0000256" key="5">
    <source>
        <dbReference type="ARBA" id="ARBA00022837"/>
    </source>
</evidence>
<keyword evidence="5" id="KW-0106">Calcium</keyword>
<evidence type="ECO:0000313" key="10">
    <source>
        <dbReference type="Proteomes" id="UP001156706"/>
    </source>
</evidence>
<sequence>MSDSKSFATKTLVAMLALCQVVSVEAVVPPLGNTPLNQTSLVEPNLMFVYDTSGSMAWSHVPDHGSSLNGDSLASANVVPATVGYKNALCNSLAFNPALTYDPPTRADGTLFPNSTWTSAYYDGLRTSKASATNTPSMPFSGYGATIDLSSEYFAWDLEEAALSLTPFRRGNNNAGSAINSVGNGASLNVVRKAAAGDLSPKVVVSGAGPNYVVRVYPGSVSATHNYQLNDLVALLQPASIAGIYRVTNVVNLAAATSYFEFSLQTTAALPTVASGTNWHFREPETNGNNLGDSQLYVFGTGSPYTAYLVTNGIQARMLDGYRVIDIDTQGGYANYNGTYNLLDVNSVDGNNGFAKFQVTTNYLPGTAGTQGDDIGRFYQATELPSAAHYYAYTGTDPAPKDHTDVKCKEAPTVSIVDGKKVLGNSTNFTKVLIPLPTVDTIDTLYKTDGGAPITMTKAELNRRFANWFTYYRRRSMTMKSAVSTAFGSIDGDYRVGFMTIHAQPSHITTAGGSTFRPVGKFVGTTTGTVRGNWYSTLFAAPESGSTPLREALAGVGRYYGNKYSATVADPMYSNLNGGACQRNYTILSTDGMWNSNTPNPLNCSNCAVGLTATPSNDSNTVLDADSATGPATFAPFRLRSDGAFDGKNSSGTLADVALHYYGQDIRPDLPNNYGTANPANFQNMVSHTIGLGLSGRLKFIEDYKTSVDPASDFNRIKTGVATCSAAGGGTGASVCDWPDANTGNPNGTYPERVDDLWHAAVNGRGTFFSAKDPGSLARGLIKALTDIKADVFKAVAPSTASPVLSDDDNVAYVASYRNGSWSGRLEAKLINPETGEYLPGPPIWRAHQKLDAAVLSGGGTGWDTQRRIAVGTGSGTAVPFRWASLPAAHRTVLEDGKTAAYGESLLNYLRGDKSNEGESGSKLFRARGDDTVGDTTIGILGDIINSRPVVLSKATSRYSQDYHEGYDAFVTSVKNRPPVVYVNSNDGMLHAFDATSAGIGGAKVATATSGKELWAYIPSMLLRTGADALDEDGRKNGLQSYAYSEAANPPFRKHFLSDATPTIFDADLGHTGGTKGAVNWRSLLISGLNKGGKGYFALDVTNGAAATEVDVANKLLWEFKGDADMGYSFGSVTVSWIKDHGWVVIVPSGYNNSTGNGAIWILNAKTGAVVKKFTISSAGCGTNSCFQLPGLSASNPLNLGSLATFVTSRDEERLWSIYAADMQGNVWRMDVSDANMNNWKIVKLAELDGGAAPKGVYDNTRQPVTVNPAIAWDSAADARWIFVGTGLDQSKADRDGTFAQANQVQTMYAIRDGKALAPLTGSDLPVKRDVMVPVNRATVDEVNMESHKRGWYMDLAPSEQVLGIDRLAERVVLQPSAALGQVIFASTIPTKDLCSPGNVARVYARSYLAGKEGRSFLKIGTGNVAYKELTTGAAASPRLIQLKGGKIVLQSADVKGELTNVGLENADVTLQSKTSWRELIPD</sequence>
<evidence type="ECO:0000256" key="2">
    <source>
        <dbReference type="ARBA" id="ARBA00008387"/>
    </source>
</evidence>
<dbReference type="InterPro" id="IPR008707">
    <property type="entry name" value="B-propeller_PilY1"/>
</dbReference>
<evidence type="ECO:0000259" key="8">
    <source>
        <dbReference type="Pfam" id="PF05567"/>
    </source>
</evidence>
<evidence type="ECO:0000256" key="6">
    <source>
        <dbReference type="ARBA" id="ARBA00023263"/>
    </source>
</evidence>
<comment type="subcellular location">
    <subcellularLocation>
        <location evidence="1">Fimbrium</location>
    </subcellularLocation>
</comment>
<feature type="chain" id="PRO_5045159401" description="PilY1 beta-propeller domain-containing protein" evidence="7">
    <location>
        <begin position="27"/>
        <end position="1483"/>
    </location>
</feature>
<feature type="domain" description="PilY1 beta-propeller" evidence="8">
    <location>
        <begin position="941"/>
        <end position="1315"/>
    </location>
</feature>
<dbReference type="EMBL" id="BSOG01000003">
    <property type="protein sequence ID" value="GLR13907.1"/>
    <property type="molecule type" value="Genomic_DNA"/>
</dbReference>
<feature type="signal peptide" evidence="7">
    <location>
        <begin position="1"/>
        <end position="26"/>
    </location>
</feature>
<organism evidence="9 10">
    <name type="scientific">Chitinimonas prasina</name>
    <dbReference type="NCBI Taxonomy" id="1434937"/>
    <lineage>
        <taxon>Bacteria</taxon>
        <taxon>Pseudomonadati</taxon>
        <taxon>Pseudomonadota</taxon>
        <taxon>Betaproteobacteria</taxon>
        <taxon>Neisseriales</taxon>
        <taxon>Chitinibacteraceae</taxon>
        <taxon>Chitinimonas</taxon>
    </lineage>
</organism>